<dbReference type="OrthoDB" id="260459at2"/>
<dbReference type="AlphaFoldDB" id="A0A518JTL6"/>
<keyword evidence="9" id="KW-1185">Reference proteome</keyword>
<keyword evidence="2 6" id="KW-0812">Transmembrane</keyword>
<reference evidence="8 9" key="1">
    <citation type="submission" date="2019-02" db="EMBL/GenBank/DDBJ databases">
        <title>Deep-cultivation of Planctomycetes and their phenomic and genomic characterization uncovers novel biology.</title>
        <authorList>
            <person name="Wiegand S."/>
            <person name="Jogler M."/>
            <person name="Boedeker C."/>
            <person name="Pinto D."/>
            <person name="Vollmers J."/>
            <person name="Rivas-Marin E."/>
            <person name="Kohn T."/>
            <person name="Peeters S.H."/>
            <person name="Heuer A."/>
            <person name="Rast P."/>
            <person name="Oberbeckmann S."/>
            <person name="Bunk B."/>
            <person name="Jeske O."/>
            <person name="Meyerdierks A."/>
            <person name="Storesund J.E."/>
            <person name="Kallscheuer N."/>
            <person name="Luecker S."/>
            <person name="Lage O.M."/>
            <person name="Pohl T."/>
            <person name="Merkel B.J."/>
            <person name="Hornburger P."/>
            <person name="Mueller R.-W."/>
            <person name="Bruemmer F."/>
            <person name="Labrenz M."/>
            <person name="Spormann A.M."/>
            <person name="Op den Camp H."/>
            <person name="Overmann J."/>
            <person name="Amann R."/>
            <person name="Jetten M.S.M."/>
            <person name="Mascher T."/>
            <person name="Medema M.H."/>
            <person name="Devos D.P."/>
            <person name="Kaster A.-K."/>
            <person name="Ovreas L."/>
            <person name="Rohde M."/>
            <person name="Galperin M.Y."/>
            <person name="Jogler C."/>
        </authorList>
    </citation>
    <scope>NUCLEOTIDE SEQUENCE [LARGE SCALE GENOMIC DNA]</scope>
    <source>
        <strain evidence="8 9">Poly24</strain>
    </source>
</reference>
<organism evidence="8 9">
    <name type="scientific">Rosistilla carotiformis</name>
    <dbReference type="NCBI Taxonomy" id="2528017"/>
    <lineage>
        <taxon>Bacteria</taxon>
        <taxon>Pseudomonadati</taxon>
        <taxon>Planctomycetota</taxon>
        <taxon>Planctomycetia</taxon>
        <taxon>Pirellulales</taxon>
        <taxon>Pirellulaceae</taxon>
        <taxon>Rosistilla</taxon>
    </lineage>
</organism>
<accession>A0A518JTL6</accession>
<feature type="compositionally biased region" description="Basic and acidic residues" evidence="5">
    <location>
        <begin position="495"/>
        <end position="510"/>
    </location>
</feature>
<feature type="transmembrane region" description="Helical" evidence="6">
    <location>
        <begin position="45"/>
        <end position="64"/>
    </location>
</feature>
<proteinExistence type="predicted"/>
<dbReference type="InterPro" id="IPR011990">
    <property type="entry name" value="TPR-like_helical_dom_sf"/>
</dbReference>
<feature type="transmembrane region" description="Helical" evidence="6">
    <location>
        <begin position="267"/>
        <end position="285"/>
    </location>
</feature>
<evidence type="ECO:0000256" key="4">
    <source>
        <dbReference type="ARBA" id="ARBA00023136"/>
    </source>
</evidence>
<dbReference type="Proteomes" id="UP000315082">
    <property type="component" value="Chromosome"/>
</dbReference>
<evidence type="ECO:0000259" key="7">
    <source>
        <dbReference type="Pfam" id="PF04932"/>
    </source>
</evidence>
<comment type="subcellular location">
    <subcellularLocation>
        <location evidence="1">Membrane</location>
        <topology evidence="1">Multi-pass membrane protein</topology>
    </subcellularLocation>
</comment>
<evidence type="ECO:0000313" key="9">
    <source>
        <dbReference type="Proteomes" id="UP000315082"/>
    </source>
</evidence>
<evidence type="ECO:0000256" key="1">
    <source>
        <dbReference type="ARBA" id="ARBA00004141"/>
    </source>
</evidence>
<gene>
    <name evidence="8" type="ORF">Poly24_26000</name>
</gene>
<dbReference type="SUPFAM" id="SSF48452">
    <property type="entry name" value="TPR-like"/>
    <property type="match status" value="1"/>
</dbReference>
<feature type="transmembrane region" description="Helical" evidence="6">
    <location>
        <begin position="136"/>
        <end position="154"/>
    </location>
</feature>
<sequence>MSDAVQRPTSEKLVALWRRLLAVFAVLVPTFAAWDYGGILPWTKWALAVTTVCLLIATVPLLLFRQPSSRLVYGLPFLALTIWAFAVFQTLPLPATGVSMLAPASHTAYTQWGVVGDQVAPASIPISIAPWYTRQYLVLPACFAGFVLIGTVLLRGEKDVLILLTLTMFSGVAISYLGTADKINANQIRGELVAPSDASLPFGPFVNRNNAAGYLNLCLACSIGALVYRHRTRLKERKNDDRYRVSGDSRWEKLVSRITRFGRLTDNLSVVIVVFAVVIASGIFISGSRGGMLATLAGTLVVGMRSVNRSRKFTALIAISVGFVGLGLLLGSIGMVSAVQERFAQTWGDDALQDGRLDHWQDSLVASSNYLPAGAGLGTYRFAYMPFQRVGSSAWFLNADGMPFEWLLEGGLIVVGLVIAGIAWTYRLLWNLAFFKNTPSDAAIATTAWFAVPSLLVSQSFDFGILLPANTLLAALILGAVCALVKPVPKRKQRLKDTKPDQAAGESERPSRRHRSRSATQEYPPMQSEVASTSRPSRRFGTKAVDSAGSSTHSGSRVVRHLGPHVSRKSKRPQRSKRQRAIDLALALVCWGGCFVTAGLAIPQQYEAAESDRVVRQLNAWRPDLRHAKRKIDAIADRTQKLATRYPRNPDVLFANARAILLQWRTATIDQAGDLGSREAFDRRWQLTDPLLRRFQFHSLQAASPGESVEWQSVLLPGQSSEPLLAAREQALAALRFCPLNDQIYSLLLTLDFVDRGFVDSERMLNQLHRLGIRRPDTLQRLGVLAAVYPGEDLALTLWRDELQLVPERLANVWRMIQQLGIEADLNTLVPEDPGALLTAADSLTTDPATREALLARIDVIIQREGRSSLKQLTTSDTVADGTATASVSASHKPLRHRVADDSQWHYFNARVAMLRGDFIAAEESCREAVQMSPGDIAWREQYAHLLLRNGKQKEAVAQIERCLLQSSNDRRYLTLAAQFRAADVAPETEPSSPDAPVRVGGSVDGTP</sequence>
<keyword evidence="3 6" id="KW-1133">Transmembrane helix</keyword>
<dbReference type="Pfam" id="PF04932">
    <property type="entry name" value="Wzy_C"/>
    <property type="match status" value="1"/>
</dbReference>
<name>A0A518JTL6_9BACT</name>
<dbReference type="EMBL" id="CP036348">
    <property type="protein sequence ID" value="QDV68887.1"/>
    <property type="molecule type" value="Genomic_DNA"/>
</dbReference>
<dbReference type="Pfam" id="PF14559">
    <property type="entry name" value="TPR_19"/>
    <property type="match status" value="1"/>
</dbReference>
<feature type="transmembrane region" description="Helical" evidence="6">
    <location>
        <begin position="406"/>
        <end position="430"/>
    </location>
</feature>
<feature type="transmembrane region" description="Helical" evidence="6">
    <location>
        <begin position="581"/>
        <end position="602"/>
    </location>
</feature>
<dbReference type="KEGG" id="rcf:Poly24_26000"/>
<feature type="domain" description="O-antigen ligase-related" evidence="7">
    <location>
        <begin position="275"/>
        <end position="417"/>
    </location>
</feature>
<dbReference type="PANTHER" id="PTHR37422">
    <property type="entry name" value="TEICHURONIC ACID BIOSYNTHESIS PROTEIN TUAE"/>
    <property type="match status" value="1"/>
</dbReference>
<feature type="transmembrane region" description="Helical" evidence="6">
    <location>
        <begin position="211"/>
        <end position="228"/>
    </location>
</feature>
<dbReference type="Gene3D" id="1.25.40.10">
    <property type="entry name" value="Tetratricopeptide repeat domain"/>
    <property type="match status" value="1"/>
</dbReference>
<keyword evidence="4 6" id="KW-0472">Membrane</keyword>
<dbReference type="GO" id="GO:0016874">
    <property type="term" value="F:ligase activity"/>
    <property type="evidence" value="ECO:0007669"/>
    <property type="project" value="UniProtKB-KW"/>
</dbReference>
<dbReference type="GO" id="GO:0016020">
    <property type="term" value="C:membrane"/>
    <property type="evidence" value="ECO:0007669"/>
    <property type="project" value="UniProtKB-SubCell"/>
</dbReference>
<feature type="transmembrane region" description="Helical" evidence="6">
    <location>
        <begin position="465"/>
        <end position="485"/>
    </location>
</feature>
<protein>
    <submittedName>
        <fullName evidence="8">O-Antigen ligase</fullName>
    </submittedName>
</protein>
<dbReference type="RefSeq" id="WP_145095467.1">
    <property type="nucleotide sequence ID" value="NZ_CP036348.1"/>
</dbReference>
<dbReference type="InterPro" id="IPR007016">
    <property type="entry name" value="O-antigen_ligase-rel_domated"/>
</dbReference>
<feature type="compositionally biased region" description="Basic residues" evidence="5">
    <location>
        <begin position="558"/>
        <end position="578"/>
    </location>
</feature>
<evidence type="ECO:0000256" key="6">
    <source>
        <dbReference type="SAM" id="Phobius"/>
    </source>
</evidence>
<feature type="transmembrane region" description="Helical" evidence="6">
    <location>
        <begin position="161"/>
        <end position="179"/>
    </location>
</feature>
<feature type="region of interest" description="Disordered" evidence="5">
    <location>
        <begin position="984"/>
        <end position="1008"/>
    </location>
</feature>
<dbReference type="PANTHER" id="PTHR37422:SF23">
    <property type="entry name" value="TEICHURONIC ACID BIOSYNTHESIS PROTEIN TUAE"/>
    <property type="match status" value="1"/>
</dbReference>
<keyword evidence="8" id="KW-0436">Ligase</keyword>
<feature type="region of interest" description="Disordered" evidence="5">
    <location>
        <begin position="492"/>
        <end position="578"/>
    </location>
</feature>
<feature type="transmembrane region" description="Helical" evidence="6">
    <location>
        <begin position="71"/>
        <end position="91"/>
    </location>
</feature>
<feature type="transmembrane region" description="Helical" evidence="6">
    <location>
        <begin position="20"/>
        <end position="39"/>
    </location>
</feature>
<evidence type="ECO:0000256" key="2">
    <source>
        <dbReference type="ARBA" id="ARBA00022692"/>
    </source>
</evidence>
<dbReference type="InterPro" id="IPR051533">
    <property type="entry name" value="WaaL-like"/>
</dbReference>
<evidence type="ECO:0000256" key="5">
    <source>
        <dbReference type="SAM" id="MobiDB-lite"/>
    </source>
</evidence>
<evidence type="ECO:0000313" key="8">
    <source>
        <dbReference type="EMBL" id="QDV68887.1"/>
    </source>
</evidence>
<evidence type="ECO:0000256" key="3">
    <source>
        <dbReference type="ARBA" id="ARBA00022989"/>
    </source>
</evidence>
<feature type="transmembrane region" description="Helical" evidence="6">
    <location>
        <begin position="315"/>
        <end position="339"/>
    </location>
</feature>